<dbReference type="AlphaFoldDB" id="A0A9W4T1J7"/>
<name>A0A9W4T1J7_9GLOM</name>
<feature type="region of interest" description="Disordered" evidence="1">
    <location>
        <begin position="231"/>
        <end position="254"/>
    </location>
</feature>
<evidence type="ECO:0000256" key="2">
    <source>
        <dbReference type="SAM" id="Phobius"/>
    </source>
</evidence>
<dbReference type="EMBL" id="CAMKVN010005451">
    <property type="protein sequence ID" value="CAI2188870.1"/>
    <property type="molecule type" value="Genomic_DNA"/>
</dbReference>
<comment type="caution">
    <text evidence="4">The sequence shown here is derived from an EMBL/GenBank/DDBJ whole genome shotgun (WGS) entry which is preliminary data.</text>
</comment>
<accession>A0A9W4T1J7</accession>
<dbReference type="Proteomes" id="UP001153678">
    <property type="component" value="Unassembled WGS sequence"/>
</dbReference>
<feature type="region of interest" description="Disordered" evidence="1">
    <location>
        <begin position="348"/>
        <end position="370"/>
    </location>
</feature>
<feature type="signal peptide" evidence="3">
    <location>
        <begin position="1"/>
        <end position="25"/>
    </location>
</feature>
<keyword evidence="3" id="KW-0732">Signal</keyword>
<gene>
    <name evidence="4" type="ORF">FWILDA_LOCUS13796</name>
</gene>
<protein>
    <submittedName>
        <fullName evidence="4">11783_t:CDS:1</fullName>
    </submittedName>
</protein>
<reference evidence="4" key="1">
    <citation type="submission" date="2022-08" db="EMBL/GenBank/DDBJ databases">
        <authorList>
            <person name="Kallberg Y."/>
            <person name="Tangrot J."/>
            <person name="Rosling A."/>
        </authorList>
    </citation>
    <scope>NUCLEOTIDE SEQUENCE</scope>
    <source>
        <strain evidence="4">Wild A</strain>
    </source>
</reference>
<feature type="compositionally biased region" description="Low complexity" evidence="1">
    <location>
        <begin position="240"/>
        <end position="254"/>
    </location>
</feature>
<proteinExistence type="predicted"/>
<feature type="region of interest" description="Disordered" evidence="1">
    <location>
        <begin position="30"/>
        <end position="111"/>
    </location>
</feature>
<feature type="chain" id="PRO_5040862282" evidence="3">
    <location>
        <begin position="26"/>
        <end position="370"/>
    </location>
</feature>
<evidence type="ECO:0000313" key="4">
    <source>
        <dbReference type="EMBL" id="CAI2188870.1"/>
    </source>
</evidence>
<feature type="compositionally biased region" description="Polar residues" evidence="1">
    <location>
        <begin position="360"/>
        <end position="370"/>
    </location>
</feature>
<evidence type="ECO:0000256" key="1">
    <source>
        <dbReference type="SAM" id="MobiDB-lite"/>
    </source>
</evidence>
<feature type="compositionally biased region" description="Low complexity" evidence="1">
    <location>
        <begin position="56"/>
        <end position="73"/>
    </location>
</feature>
<sequence>MKLHKIILVLISLTLMIIFDVLVNAVPQVPQDPPKQKEPSSEPPKQTPTGLPFPPKQSSSKLPSSTKQQQTSSAPEQKTSDLPKPTVFTPSPPPTATTTKGLEPQPTESVNEPTQVIVTESANSAPLPTATSTPKPLLDTTCSISQDCPKAKFCDLSVGKCQRKGKLDDQCNNDDDECLDGFICHKNFCKKKNNNSNIKKAAIACVIIVGVSGVFGLIFFMCSSQRRKDDKQDFTTSTYSTEEMTNSNSFSNNTMQPPRGIPITNHFENLPPIGNRGFEESRPGFYNYYNEVENIRQQPSPLQQHYNWNHGVPAPAKQFLPMNQGGLFPIRTIRENYGVFPSNIKKNFHDNNPLRDPNVLPTSNFEHTEI</sequence>
<feature type="transmembrane region" description="Helical" evidence="2">
    <location>
        <begin position="201"/>
        <end position="222"/>
    </location>
</feature>
<keyword evidence="2" id="KW-1133">Transmembrane helix</keyword>
<keyword evidence="2" id="KW-0472">Membrane</keyword>
<organism evidence="4 5">
    <name type="scientific">Funneliformis geosporum</name>
    <dbReference type="NCBI Taxonomy" id="1117311"/>
    <lineage>
        <taxon>Eukaryota</taxon>
        <taxon>Fungi</taxon>
        <taxon>Fungi incertae sedis</taxon>
        <taxon>Mucoromycota</taxon>
        <taxon>Glomeromycotina</taxon>
        <taxon>Glomeromycetes</taxon>
        <taxon>Glomerales</taxon>
        <taxon>Glomeraceae</taxon>
        <taxon>Funneliformis</taxon>
    </lineage>
</organism>
<dbReference type="OrthoDB" id="10555911at2759"/>
<keyword evidence="5" id="KW-1185">Reference proteome</keyword>
<evidence type="ECO:0000256" key="3">
    <source>
        <dbReference type="SAM" id="SignalP"/>
    </source>
</evidence>
<evidence type="ECO:0000313" key="5">
    <source>
        <dbReference type="Proteomes" id="UP001153678"/>
    </source>
</evidence>
<keyword evidence="2" id="KW-0812">Transmembrane</keyword>
<feature type="compositionally biased region" description="Pro residues" evidence="1">
    <location>
        <begin position="41"/>
        <end position="55"/>
    </location>
</feature>